<dbReference type="PROSITE" id="PS51371">
    <property type="entry name" value="CBS"/>
    <property type="match status" value="1"/>
</dbReference>
<dbReference type="Gene3D" id="3.30.450.20">
    <property type="entry name" value="PAS domain"/>
    <property type="match status" value="1"/>
</dbReference>
<dbReference type="CDD" id="cd00130">
    <property type="entry name" value="PAS"/>
    <property type="match status" value="1"/>
</dbReference>
<evidence type="ECO:0000313" key="4">
    <source>
        <dbReference type="EMBL" id="KUG02369.1"/>
    </source>
</evidence>
<keyword evidence="1" id="KW-0129">CBS domain</keyword>
<dbReference type="InterPro" id="IPR000644">
    <property type="entry name" value="CBS_dom"/>
</dbReference>
<dbReference type="InterPro" id="IPR000014">
    <property type="entry name" value="PAS"/>
</dbReference>
<dbReference type="NCBIfam" id="TIGR00229">
    <property type="entry name" value="sensory_box"/>
    <property type="match status" value="1"/>
</dbReference>
<dbReference type="SMART" id="SM00116">
    <property type="entry name" value="CBS"/>
    <property type="match status" value="2"/>
</dbReference>
<dbReference type="InterPro" id="IPR035965">
    <property type="entry name" value="PAS-like_dom_sf"/>
</dbReference>
<comment type="caution">
    <text evidence="4">The sequence shown here is derived from an EMBL/GenBank/DDBJ whole genome shotgun (WGS) entry which is preliminary data.</text>
</comment>
<dbReference type="EMBL" id="LNQE01001922">
    <property type="protein sequence ID" value="KUG02369.1"/>
    <property type="molecule type" value="Genomic_DNA"/>
</dbReference>
<reference evidence="4" key="1">
    <citation type="journal article" date="2015" name="Proc. Natl. Acad. Sci. U.S.A.">
        <title>Networks of energetic and metabolic interactions define dynamics in microbial communities.</title>
        <authorList>
            <person name="Embree M."/>
            <person name="Liu J.K."/>
            <person name="Al-Bassam M.M."/>
            <person name="Zengler K."/>
        </authorList>
    </citation>
    <scope>NUCLEOTIDE SEQUENCE</scope>
</reference>
<feature type="domain" description="PAS" evidence="2">
    <location>
        <begin position="120"/>
        <end position="171"/>
    </location>
</feature>
<feature type="domain" description="CBS" evidence="3">
    <location>
        <begin position="7"/>
        <end position="63"/>
    </location>
</feature>
<gene>
    <name evidence="4" type="ORF">ASZ90_020270</name>
</gene>
<evidence type="ECO:0000256" key="1">
    <source>
        <dbReference type="ARBA" id="ARBA00023122"/>
    </source>
</evidence>
<evidence type="ECO:0000259" key="2">
    <source>
        <dbReference type="PROSITE" id="PS50112"/>
    </source>
</evidence>
<dbReference type="InterPro" id="IPR013767">
    <property type="entry name" value="PAS_fold"/>
</dbReference>
<dbReference type="CDD" id="cd02205">
    <property type="entry name" value="CBS_pair_SF"/>
    <property type="match status" value="1"/>
</dbReference>
<dbReference type="AlphaFoldDB" id="A0A0W8E1R1"/>
<proteinExistence type="predicted"/>
<dbReference type="SUPFAM" id="SSF54631">
    <property type="entry name" value="CBS-domain pair"/>
    <property type="match status" value="1"/>
</dbReference>
<dbReference type="Pfam" id="PF00989">
    <property type="entry name" value="PAS"/>
    <property type="match status" value="1"/>
</dbReference>
<protein>
    <submittedName>
        <fullName evidence="4">Sigma-l-dependent transcriptional regulator</fullName>
    </submittedName>
</protein>
<dbReference type="InterPro" id="IPR046342">
    <property type="entry name" value="CBS_dom_sf"/>
</dbReference>
<dbReference type="SUPFAM" id="SSF55785">
    <property type="entry name" value="PYP-like sensor domain (PAS domain)"/>
    <property type="match status" value="1"/>
</dbReference>
<name>A0A0W8E1R1_9ZZZZ</name>
<dbReference type="PANTHER" id="PTHR43080:SF2">
    <property type="entry name" value="CBS DOMAIN-CONTAINING PROTEIN"/>
    <property type="match status" value="1"/>
</dbReference>
<sequence length="234" mass="25896">MRLTEIMSTNLVVLSLTHTIKEACQIFLDNQIDGAPVVNKKGELLGLLTKSHIYRVLAQDEDPQTMVGVLMNPNLTVGHPDEDVKDIFDKVGRLPVVDEKVVVGMITRTDLARAFFESSISNELLTILDSTHNLIIAIDRNGKISLLNRVAEKFLGLKSSEVIGRDIVEFIPNTGLMEILKTGVSKPVQKIILKDCTFISNRTPIKKNGEIIGAVAVLQDISELENISRELEKV</sequence>
<dbReference type="PANTHER" id="PTHR43080">
    <property type="entry name" value="CBS DOMAIN-CONTAINING PROTEIN CBSX3, MITOCHONDRIAL"/>
    <property type="match status" value="1"/>
</dbReference>
<dbReference type="PROSITE" id="PS50112">
    <property type="entry name" value="PAS"/>
    <property type="match status" value="1"/>
</dbReference>
<dbReference type="SMART" id="SM00091">
    <property type="entry name" value="PAS"/>
    <property type="match status" value="1"/>
</dbReference>
<dbReference type="InterPro" id="IPR051257">
    <property type="entry name" value="Diverse_CBS-Domain"/>
</dbReference>
<evidence type="ECO:0000259" key="3">
    <source>
        <dbReference type="PROSITE" id="PS51371"/>
    </source>
</evidence>
<organism evidence="4">
    <name type="scientific">hydrocarbon metagenome</name>
    <dbReference type="NCBI Taxonomy" id="938273"/>
    <lineage>
        <taxon>unclassified sequences</taxon>
        <taxon>metagenomes</taxon>
        <taxon>ecological metagenomes</taxon>
    </lineage>
</organism>
<dbReference type="GO" id="GO:0006355">
    <property type="term" value="P:regulation of DNA-templated transcription"/>
    <property type="evidence" value="ECO:0007669"/>
    <property type="project" value="InterPro"/>
</dbReference>
<dbReference type="Pfam" id="PF00571">
    <property type="entry name" value="CBS"/>
    <property type="match status" value="2"/>
</dbReference>
<accession>A0A0W8E1R1</accession>
<dbReference type="Gene3D" id="3.10.580.10">
    <property type="entry name" value="CBS-domain"/>
    <property type="match status" value="1"/>
</dbReference>